<dbReference type="KEGG" id="cko:CKO_03509"/>
<sequence>MGMWSDVESSVDYLNFGEVSSLAVDILKSNNMLPVSIGIFGNWGAGKSSLLKIIEKQISEEDGEDILVVNFDAWLYQGYDDARAALLEVIAIKLNEAAQGDENIVKRTFNLFNRVDKVRALGLTIEGIALAHGIPTGGIVSRGLNAIKDVFNNGINEGNYKESIDSGKEIAKIGLIREKEIATPPQQINLFREEYSSILKDLNKNLIVFIDNLDRCLPQNAIQTLEAIRLFLFLPKTAFVIAADEDMIRTSVSEYFKGTSARHHIDYLDKLIQVPIRVPRTGLLEIRSYLFLLHAVNAGIEEDLIEDLRLALEKSLQESWHEDPMKKEDALKVLKCEGNIELAIAFDQVDRIAPIFATSPIIHGNPRIVKRLLNIVKMRSNIAKRRKISLDENVITKLVIFERCAGEEAANALYSMIDTNKNFKKIISELESKKLDELPDSVPSVWKKDDTTSDFILKWLELEPKLSDKDLRAAVYLSRETMPAGHYVLGLSPKAREALNILVATKRKSSQAASRALKDISNEEFIPVMEGIIEHLRNITEWSSQPDGFAGAILIADNNIDAAKILKRFIAGINEQPHWMNMLIKDKTWNK</sequence>
<gene>
    <name evidence="2" type="ordered locus">CKO_03509</name>
</gene>
<protein>
    <recommendedName>
        <fullName evidence="1">KAP NTPase domain-containing protein</fullName>
    </recommendedName>
</protein>
<dbReference type="EMBL" id="CP000822">
    <property type="protein sequence ID" value="ABV14589.1"/>
    <property type="molecule type" value="Genomic_DNA"/>
</dbReference>
<dbReference type="PANTHER" id="PTHR22674:SF6">
    <property type="entry name" value="NTPASE KAP FAMILY P-LOOP DOMAIN-CONTAINING PROTEIN 1"/>
    <property type="match status" value="1"/>
</dbReference>
<dbReference type="Pfam" id="PF07693">
    <property type="entry name" value="KAP_NTPase"/>
    <property type="match status" value="1"/>
</dbReference>
<dbReference type="InterPro" id="IPR027417">
    <property type="entry name" value="P-loop_NTPase"/>
</dbReference>
<dbReference type="HOGENOM" id="CLU_028167_1_0_6"/>
<proteinExistence type="predicted"/>
<dbReference type="Gene3D" id="3.40.50.300">
    <property type="entry name" value="P-loop containing nucleotide triphosphate hydrolases"/>
    <property type="match status" value="1"/>
</dbReference>
<evidence type="ECO:0000313" key="2">
    <source>
        <dbReference type="EMBL" id="ABV14589.1"/>
    </source>
</evidence>
<dbReference type="Proteomes" id="UP000008148">
    <property type="component" value="Chromosome"/>
</dbReference>
<dbReference type="InterPro" id="IPR052754">
    <property type="entry name" value="NTPase_KAP_P-loop"/>
</dbReference>
<evidence type="ECO:0000259" key="1">
    <source>
        <dbReference type="Pfam" id="PF07693"/>
    </source>
</evidence>
<dbReference type="SUPFAM" id="SSF52540">
    <property type="entry name" value="P-loop containing nucleoside triphosphate hydrolases"/>
    <property type="match status" value="1"/>
</dbReference>
<organism evidence="2 3">
    <name type="scientific">Citrobacter koseri (strain ATCC BAA-895 / CDC 4225-83 / SGSC4696)</name>
    <dbReference type="NCBI Taxonomy" id="290338"/>
    <lineage>
        <taxon>Bacteria</taxon>
        <taxon>Pseudomonadati</taxon>
        <taxon>Pseudomonadota</taxon>
        <taxon>Gammaproteobacteria</taxon>
        <taxon>Enterobacterales</taxon>
        <taxon>Enterobacteriaceae</taxon>
        <taxon>Citrobacter</taxon>
    </lineage>
</organism>
<evidence type="ECO:0000313" key="3">
    <source>
        <dbReference type="Proteomes" id="UP000008148"/>
    </source>
</evidence>
<dbReference type="PANTHER" id="PTHR22674">
    <property type="entry name" value="NTPASE, KAP FAMILY P-LOOP DOMAIN-CONTAINING 1"/>
    <property type="match status" value="1"/>
</dbReference>
<dbReference type="InterPro" id="IPR011646">
    <property type="entry name" value="KAP_P-loop"/>
</dbReference>
<name>A8AM76_CITK8</name>
<accession>A8AM76</accession>
<keyword evidence="3" id="KW-1185">Reference proteome</keyword>
<reference evidence="2 3" key="1">
    <citation type="submission" date="2007-08" db="EMBL/GenBank/DDBJ databases">
        <authorList>
            <consortium name="The Citrobacter koseri Genome Sequencing Project"/>
            <person name="McClelland M."/>
            <person name="Sanderson E.K."/>
            <person name="Porwollik S."/>
            <person name="Spieth J."/>
            <person name="Clifton W.S."/>
            <person name="Latreille P."/>
            <person name="Courtney L."/>
            <person name="Wang C."/>
            <person name="Pepin K."/>
            <person name="Bhonagiri V."/>
            <person name="Nash W."/>
            <person name="Johnson M."/>
            <person name="Thiruvilangam P."/>
            <person name="Wilson R."/>
        </authorList>
    </citation>
    <scope>NUCLEOTIDE SEQUENCE [LARGE SCALE GENOMIC DNA]</scope>
    <source>
        <strain evidence="3">ATCC BAA-895 / CDC 4225-83 / SGSC4696</strain>
    </source>
</reference>
<dbReference type="STRING" id="290338.CKO_03509"/>
<dbReference type="AlphaFoldDB" id="A8AM76"/>
<feature type="domain" description="KAP NTPase" evidence="1">
    <location>
        <begin position="21"/>
        <end position="381"/>
    </location>
</feature>